<keyword evidence="2" id="KW-0460">Magnesium</keyword>
<feature type="compositionally biased region" description="Basic and acidic residues" evidence="3">
    <location>
        <begin position="171"/>
        <end position="187"/>
    </location>
</feature>
<evidence type="ECO:0000313" key="5">
    <source>
        <dbReference type="EMBL" id="MFD3264561.1"/>
    </source>
</evidence>
<accession>A0ABW6CS78</accession>
<organism evidence="5 6">
    <name type="scientific">Phenylobacterium ferrooxidans</name>
    <dbReference type="NCBI Taxonomy" id="2982689"/>
    <lineage>
        <taxon>Bacteria</taxon>
        <taxon>Pseudomonadati</taxon>
        <taxon>Pseudomonadota</taxon>
        <taxon>Alphaproteobacteria</taxon>
        <taxon>Caulobacterales</taxon>
        <taxon>Caulobacteraceae</taxon>
        <taxon>Phenylobacterium</taxon>
    </lineage>
</organism>
<keyword evidence="1 5" id="KW-0808">Transferase</keyword>
<evidence type="ECO:0000256" key="3">
    <source>
        <dbReference type="SAM" id="MobiDB-lite"/>
    </source>
</evidence>
<sequence length="187" mass="19291">MSTPPTLGAIILTGGASRRMGTDKAAQLWDGRRAVDRVAELARSVGATVVVSAGDGEFGLPRAPDPTPLSGPVAGVLAGVALLGDQVGRVLVLAVDAPTIRPEDLAPLLAAEAPGAAFEAQPLPMVLDLAAVPGDAQADWPLRRFVERAALIQVALDPELLPRLRGANTPQERDRLTGEPDGPKAPK</sequence>
<evidence type="ECO:0000259" key="4">
    <source>
        <dbReference type="Pfam" id="PF12804"/>
    </source>
</evidence>
<evidence type="ECO:0000256" key="1">
    <source>
        <dbReference type="ARBA" id="ARBA00022679"/>
    </source>
</evidence>
<gene>
    <name evidence="5" type="ORF">OCL97_11395</name>
</gene>
<dbReference type="InterPro" id="IPR025877">
    <property type="entry name" value="MobA-like_NTP_Trfase"/>
</dbReference>
<dbReference type="GO" id="GO:0016740">
    <property type="term" value="F:transferase activity"/>
    <property type="evidence" value="ECO:0007669"/>
    <property type="project" value="UniProtKB-KW"/>
</dbReference>
<name>A0ABW6CS78_9CAUL</name>
<evidence type="ECO:0000256" key="2">
    <source>
        <dbReference type="ARBA" id="ARBA00022842"/>
    </source>
</evidence>
<feature type="region of interest" description="Disordered" evidence="3">
    <location>
        <begin position="162"/>
        <end position="187"/>
    </location>
</feature>
<evidence type="ECO:0000313" key="6">
    <source>
        <dbReference type="Proteomes" id="UP001598130"/>
    </source>
</evidence>
<dbReference type="EMBL" id="JAOTJD010000019">
    <property type="protein sequence ID" value="MFD3264561.1"/>
    <property type="molecule type" value="Genomic_DNA"/>
</dbReference>
<dbReference type="SUPFAM" id="SSF53448">
    <property type="entry name" value="Nucleotide-diphospho-sugar transferases"/>
    <property type="match status" value="1"/>
</dbReference>
<dbReference type="PANTHER" id="PTHR19136:SF81">
    <property type="entry name" value="MOLYBDENUM COFACTOR GUANYLYLTRANSFERASE"/>
    <property type="match status" value="1"/>
</dbReference>
<keyword evidence="6" id="KW-1185">Reference proteome</keyword>
<reference evidence="5 6" key="1">
    <citation type="submission" date="2022-09" db="EMBL/GenBank/DDBJ databases">
        <title>New species of Phenylobacterium.</title>
        <authorList>
            <person name="Mieszkin S."/>
        </authorList>
    </citation>
    <scope>NUCLEOTIDE SEQUENCE [LARGE SCALE GENOMIC DNA]</scope>
    <source>
        <strain evidence="5 6">HK31-G</strain>
    </source>
</reference>
<dbReference type="RefSeq" id="WP_377370170.1">
    <property type="nucleotide sequence ID" value="NZ_JAOTJD010000019.1"/>
</dbReference>
<dbReference type="Proteomes" id="UP001598130">
    <property type="component" value="Unassembled WGS sequence"/>
</dbReference>
<proteinExistence type="predicted"/>
<dbReference type="Pfam" id="PF12804">
    <property type="entry name" value="NTP_transf_3"/>
    <property type="match status" value="1"/>
</dbReference>
<feature type="domain" description="MobA-like NTP transferase" evidence="4">
    <location>
        <begin position="9"/>
        <end position="112"/>
    </location>
</feature>
<dbReference type="InterPro" id="IPR029044">
    <property type="entry name" value="Nucleotide-diphossugar_trans"/>
</dbReference>
<dbReference type="Gene3D" id="3.90.550.10">
    <property type="entry name" value="Spore Coat Polysaccharide Biosynthesis Protein SpsA, Chain A"/>
    <property type="match status" value="1"/>
</dbReference>
<protein>
    <submittedName>
        <fullName evidence="5">NTP transferase domain-containing protein</fullName>
    </submittedName>
</protein>
<comment type="caution">
    <text evidence="5">The sequence shown here is derived from an EMBL/GenBank/DDBJ whole genome shotgun (WGS) entry which is preliminary data.</text>
</comment>
<dbReference type="PANTHER" id="PTHR19136">
    <property type="entry name" value="MOLYBDENUM COFACTOR GUANYLYLTRANSFERASE"/>
    <property type="match status" value="1"/>
</dbReference>